<dbReference type="InterPro" id="IPR007627">
    <property type="entry name" value="RNA_pol_sigma70_r2"/>
</dbReference>
<keyword evidence="4" id="KW-0804">Transcription</keyword>
<keyword evidence="3" id="KW-0731">Sigma factor</keyword>
<dbReference type="EMBL" id="CP032100">
    <property type="protein sequence ID" value="AXX89688.1"/>
    <property type="molecule type" value="Genomic_DNA"/>
</dbReference>
<dbReference type="GO" id="GO:0006352">
    <property type="term" value="P:DNA-templated transcription initiation"/>
    <property type="evidence" value="ECO:0007669"/>
    <property type="project" value="InterPro"/>
</dbReference>
<feature type="domain" description="RNA polymerase sigma-70 region 2" evidence="5">
    <location>
        <begin position="5"/>
        <end position="65"/>
    </location>
</feature>
<dbReference type="RefSeq" id="WP_118886226.1">
    <property type="nucleotide sequence ID" value="NZ_CP032100.1"/>
</dbReference>
<dbReference type="AlphaFoldDB" id="A0AAD0SRR9"/>
<evidence type="ECO:0000313" key="7">
    <source>
        <dbReference type="EMBL" id="AXX89688.1"/>
    </source>
</evidence>
<evidence type="ECO:0000259" key="5">
    <source>
        <dbReference type="Pfam" id="PF04542"/>
    </source>
</evidence>
<dbReference type="InterPro" id="IPR013325">
    <property type="entry name" value="RNA_pol_sigma_r2"/>
</dbReference>
<dbReference type="SUPFAM" id="SSF88946">
    <property type="entry name" value="Sigma2 domain of RNA polymerase sigma factors"/>
    <property type="match status" value="1"/>
</dbReference>
<evidence type="ECO:0000259" key="6">
    <source>
        <dbReference type="Pfam" id="PF08281"/>
    </source>
</evidence>
<dbReference type="Pfam" id="PF08281">
    <property type="entry name" value="Sigma70_r4_2"/>
    <property type="match status" value="1"/>
</dbReference>
<dbReference type="Gene3D" id="1.10.1740.10">
    <property type="match status" value="1"/>
</dbReference>
<dbReference type="PANTHER" id="PTHR43133:SF46">
    <property type="entry name" value="RNA POLYMERASE SIGMA-70 FACTOR ECF SUBFAMILY"/>
    <property type="match status" value="1"/>
</dbReference>
<evidence type="ECO:0000313" key="8">
    <source>
        <dbReference type="Proteomes" id="UP000263040"/>
    </source>
</evidence>
<evidence type="ECO:0000256" key="4">
    <source>
        <dbReference type="ARBA" id="ARBA00023163"/>
    </source>
</evidence>
<comment type="similarity">
    <text evidence="1">Belongs to the sigma-70 factor family. ECF subfamily.</text>
</comment>
<organism evidence="7 8">
    <name type="scientific">Arcobacter suis CECT 7833</name>
    <dbReference type="NCBI Taxonomy" id="663365"/>
    <lineage>
        <taxon>Bacteria</taxon>
        <taxon>Pseudomonadati</taxon>
        <taxon>Campylobacterota</taxon>
        <taxon>Epsilonproteobacteria</taxon>
        <taxon>Campylobacterales</taxon>
        <taxon>Arcobacteraceae</taxon>
        <taxon>Arcobacter</taxon>
    </lineage>
</organism>
<dbReference type="Proteomes" id="UP000263040">
    <property type="component" value="Chromosome"/>
</dbReference>
<name>A0AAD0SRR9_9BACT</name>
<keyword evidence="2" id="KW-0805">Transcription regulation</keyword>
<proteinExistence type="inferred from homology"/>
<feature type="domain" description="RNA polymerase sigma factor 70 region 4 type 2" evidence="6">
    <location>
        <begin position="96"/>
        <end position="147"/>
    </location>
</feature>
<dbReference type="NCBIfam" id="TIGR02937">
    <property type="entry name" value="sigma70-ECF"/>
    <property type="match status" value="1"/>
</dbReference>
<dbReference type="InterPro" id="IPR014284">
    <property type="entry name" value="RNA_pol_sigma-70_dom"/>
</dbReference>
<keyword evidence="8" id="KW-1185">Reference proteome</keyword>
<dbReference type="KEGG" id="asui:ASUIS_1200"/>
<dbReference type="CDD" id="cd06171">
    <property type="entry name" value="Sigma70_r4"/>
    <property type="match status" value="1"/>
</dbReference>
<dbReference type="InterPro" id="IPR036388">
    <property type="entry name" value="WH-like_DNA-bd_sf"/>
</dbReference>
<dbReference type="SUPFAM" id="SSF88659">
    <property type="entry name" value="Sigma3 and sigma4 domains of RNA polymerase sigma factors"/>
    <property type="match status" value="1"/>
</dbReference>
<sequence length="159" mass="18711">MLECYHELIYYVQRMVGDKEKAKDIIQEAYSRMFEVSKTTPIDNKRAYLYKLARNIVIDQSRKEKNAVQIEYEEEEHSIPQEQQPDEQISKANQQELLLKILYSLPEKNQQAFILHVFEGYSRKEIALKMGISTAAVEKHIIRASEKIKEKLNSIEGYN</sequence>
<dbReference type="GO" id="GO:0003677">
    <property type="term" value="F:DNA binding"/>
    <property type="evidence" value="ECO:0007669"/>
    <property type="project" value="InterPro"/>
</dbReference>
<dbReference type="PANTHER" id="PTHR43133">
    <property type="entry name" value="RNA POLYMERASE ECF-TYPE SIGMA FACTO"/>
    <property type="match status" value="1"/>
</dbReference>
<dbReference type="Pfam" id="PF04542">
    <property type="entry name" value="Sigma70_r2"/>
    <property type="match status" value="1"/>
</dbReference>
<evidence type="ECO:0000256" key="1">
    <source>
        <dbReference type="ARBA" id="ARBA00010641"/>
    </source>
</evidence>
<dbReference type="GO" id="GO:0016987">
    <property type="term" value="F:sigma factor activity"/>
    <property type="evidence" value="ECO:0007669"/>
    <property type="project" value="UniProtKB-KW"/>
</dbReference>
<dbReference type="InterPro" id="IPR013324">
    <property type="entry name" value="RNA_pol_sigma_r3/r4-like"/>
</dbReference>
<dbReference type="InterPro" id="IPR013249">
    <property type="entry name" value="RNA_pol_sigma70_r4_t2"/>
</dbReference>
<protein>
    <submittedName>
        <fullName evidence="7">Sigma factor, ECF family</fullName>
    </submittedName>
</protein>
<dbReference type="Gene3D" id="1.10.10.10">
    <property type="entry name" value="Winged helix-like DNA-binding domain superfamily/Winged helix DNA-binding domain"/>
    <property type="match status" value="1"/>
</dbReference>
<evidence type="ECO:0000256" key="2">
    <source>
        <dbReference type="ARBA" id="ARBA00023015"/>
    </source>
</evidence>
<evidence type="ECO:0000256" key="3">
    <source>
        <dbReference type="ARBA" id="ARBA00023082"/>
    </source>
</evidence>
<accession>A0AAD0SRR9</accession>
<gene>
    <name evidence="7" type="ORF">ASUIS_1200</name>
</gene>
<reference evidence="7 8" key="1">
    <citation type="submission" date="2018-08" db="EMBL/GenBank/DDBJ databases">
        <title>Complete genome of the Arcobacter suis type strain LMG 26152.</title>
        <authorList>
            <person name="Miller W.G."/>
            <person name="Yee E."/>
            <person name="Bono J.L."/>
        </authorList>
    </citation>
    <scope>NUCLEOTIDE SEQUENCE [LARGE SCALE GENOMIC DNA]</scope>
    <source>
        <strain evidence="7 8">CECT 7833</strain>
    </source>
</reference>
<dbReference type="InterPro" id="IPR039425">
    <property type="entry name" value="RNA_pol_sigma-70-like"/>
</dbReference>